<feature type="signal peptide" evidence="1">
    <location>
        <begin position="1"/>
        <end position="23"/>
    </location>
</feature>
<evidence type="ECO:0000313" key="3">
    <source>
        <dbReference type="Proteomes" id="UP000199249"/>
    </source>
</evidence>
<proteinExistence type="predicted"/>
<protein>
    <submittedName>
        <fullName evidence="2">Uncharacterized protein</fullName>
    </submittedName>
</protein>
<sequence>MARRLLMGLSSALVLGCGLTACAPTQTLSIAPISSEPGRTSNLVSHSDSVYVRLQFVRADARELVFEAEFSNAANHPVTIDPARFYYFPQPDSTARHGEGAPAAPTLTADRRLALNPEVRLDSLAHRRDELADKASRVNLVQILLLVANTAEDVASANQRETPLQRTSRQVRHEGSQAFFEVQRVVRAVRAEQLNQTVSDLAVSTLQRATLQPGDRAVGLVYFPRLDAARQLTFVLAFDEQSVPFSFTQQLRKLNGK</sequence>
<feature type="chain" id="PRO_5011575629" evidence="1">
    <location>
        <begin position="24"/>
        <end position="257"/>
    </location>
</feature>
<keyword evidence="1" id="KW-0732">Signal</keyword>
<organism evidence="2 3">
    <name type="scientific">Hymenobacter psychrophilus</name>
    <dbReference type="NCBI Taxonomy" id="651662"/>
    <lineage>
        <taxon>Bacteria</taxon>
        <taxon>Pseudomonadati</taxon>
        <taxon>Bacteroidota</taxon>
        <taxon>Cytophagia</taxon>
        <taxon>Cytophagales</taxon>
        <taxon>Hymenobacteraceae</taxon>
        <taxon>Hymenobacter</taxon>
    </lineage>
</organism>
<dbReference type="OrthoDB" id="876970at2"/>
<evidence type="ECO:0000256" key="1">
    <source>
        <dbReference type="SAM" id="SignalP"/>
    </source>
</evidence>
<dbReference type="Proteomes" id="UP000199249">
    <property type="component" value="Unassembled WGS sequence"/>
</dbReference>
<evidence type="ECO:0000313" key="2">
    <source>
        <dbReference type="EMBL" id="SDX39559.1"/>
    </source>
</evidence>
<dbReference type="PROSITE" id="PS51257">
    <property type="entry name" value="PROKAR_LIPOPROTEIN"/>
    <property type="match status" value="1"/>
</dbReference>
<keyword evidence="3" id="KW-1185">Reference proteome</keyword>
<reference evidence="3" key="1">
    <citation type="submission" date="2016-10" db="EMBL/GenBank/DDBJ databases">
        <authorList>
            <person name="Varghese N."/>
            <person name="Submissions S."/>
        </authorList>
    </citation>
    <scope>NUCLEOTIDE SEQUENCE [LARGE SCALE GENOMIC DNA]</scope>
    <source>
        <strain evidence="3">CGMCC 1.8975</strain>
    </source>
</reference>
<dbReference type="RefSeq" id="WP_092737033.1">
    <property type="nucleotide sequence ID" value="NZ_FNOV01000001.1"/>
</dbReference>
<dbReference type="EMBL" id="FNOV01000001">
    <property type="protein sequence ID" value="SDX39559.1"/>
    <property type="molecule type" value="Genomic_DNA"/>
</dbReference>
<accession>A0A1H3BER9</accession>
<gene>
    <name evidence="2" type="ORF">SAMN04488069_101240</name>
</gene>
<name>A0A1H3BER9_9BACT</name>
<dbReference type="AlphaFoldDB" id="A0A1H3BER9"/>
<dbReference type="STRING" id="651662.SAMN04488069_101240"/>